<dbReference type="Proteomes" id="UP000230002">
    <property type="component" value="Unassembled WGS sequence"/>
</dbReference>
<gene>
    <name evidence="2" type="ORF">GSI_12406</name>
</gene>
<evidence type="ECO:0000313" key="3">
    <source>
        <dbReference type="Proteomes" id="UP000230002"/>
    </source>
</evidence>
<feature type="region of interest" description="Disordered" evidence="1">
    <location>
        <begin position="100"/>
        <end position="119"/>
    </location>
</feature>
<reference evidence="2 3" key="1">
    <citation type="journal article" date="2015" name="Sci. Rep.">
        <title>Chromosome-level genome map provides insights into diverse defense mechanisms in the medicinal fungus Ganoderma sinense.</title>
        <authorList>
            <person name="Zhu Y."/>
            <person name="Xu J."/>
            <person name="Sun C."/>
            <person name="Zhou S."/>
            <person name="Xu H."/>
            <person name="Nelson D.R."/>
            <person name="Qian J."/>
            <person name="Song J."/>
            <person name="Luo H."/>
            <person name="Xiang L."/>
            <person name="Li Y."/>
            <person name="Xu Z."/>
            <person name="Ji A."/>
            <person name="Wang L."/>
            <person name="Lu S."/>
            <person name="Hayward A."/>
            <person name="Sun W."/>
            <person name="Li X."/>
            <person name="Schwartz D.C."/>
            <person name="Wang Y."/>
            <person name="Chen S."/>
        </authorList>
    </citation>
    <scope>NUCLEOTIDE SEQUENCE [LARGE SCALE GENOMIC DNA]</scope>
    <source>
        <strain evidence="2 3">ZZ0214-1</strain>
    </source>
</reference>
<protein>
    <submittedName>
        <fullName evidence="2">Uncharacterized protein</fullName>
    </submittedName>
</protein>
<sequence length="119" mass="13648">MVNLMLEPLKGLANLKDLEDQVVEDWEVEDLEDQVAEDLADREAEDLVDQEEKTLPDHLEDLLDLEITLAHLDLDLRCLTPHSREANVILYGRTQYQLLETEQDQPAPSKPKSSNLARM</sequence>
<proteinExistence type="predicted"/>
<organism evidence="2 3">
    <name type="scientific">Ganoderma sinense ZZ0214-1</name>
    <dbReference type="NCBI Taxonomy" id="1077348"/>
    <lineage>
        <taxon>Eukaryota</taxon>
        <taxon>Fungi</taxon>
        <taxon>Dikarya</taxon>
        <taxon>Basidiomycota</taxon>
        <taxon>Agaricomycotina</taxon>
        <taxon>Agaricomycetes</taxon>
        <taxon>Polyporales</taxon>
        <taxon>Polyporaceae</taxon>
        <taxon>Ganoderma</taxon>
    </lineage>
</organism>
<evidence type="ECO:0000313" key="2">
    <source>
        <dbReference type="EMBL" id="PIL25531.1"/>
    </source>
</evidence>
<dbReference type="EMBL" id="AYKW01000049">
    <property type="protein sequence ID" value="PIL25531.1"/>
    <property type="molecule type" value="Genomic_DNA"/>
</dbReference>
<evidence type="ECO:0000256" key="1">
    <source>
        <dbReference type="SAM" id="MobiDB-lite"/>
    </source>
</evidence>
<keyword evidence="3" id="KW-1185">Reference proteome</keyword>
<name>A0A2G8RVI9_9APHY</name>
<accession>A0A2G8RVI9</accession>
<dbReference type="AlphaFoldDB" id="A0A2G8RVI9"/>
<comment type="caution">
    <text evidence="2">The sequence shown here is derived from an EMBL/GenBank/DDBJ whole genome shotgun (WGS) entry which is preliminary data.</text>
</comment>